<dbReference type="Proteomes" id="UP001059546">
    <property type="component" value="Chromosome V"/>
</dbReference>
<evidence type="ECO:0000256" key="1">
    <source>
        <dbReference type="ARBA" id="ARBA00022574"/>
    </source>
</evidence>
<name>A0A9Q9F8A5_ENCHE</name>
<evidence type="ECO:0000313" key="5">
    <source>
        <dbReference type="Proteomes" id="UP001059546"/>
    </source>
</evidence>
<evidence type="ECO:0000256" key="2">
    <source>
        <dbReference type="ARBA" id="ARBA00022737"/>
    </source>
</evidence>
<evidence type="ECO:0000313" key="6">
    <source>
        <dbReference type="Proteomes" id="UP001217963"/>
    </source>
</evidence>
<proteinExistence type="predicted"/>
<dbReference type="Proteomes" id="UP001217963">
    <property type="component" value="Chromosome V"/>
</dbReference>
<accession>A0A9Q9F8A5</accession>
<dbReference type="GO" id="GO:0019888">
    <property type="term" value="F:protein phosphatase regulator activity"/>
    <property type="evidence" value="ECO:0007669"/>
    <property type="project" value="InterPro"/>
</dbReference>
<dbReference type="OrthoDB" id="6274823at2759"/>
<dbReference type="AlphaFoldDB" id="A0A9Q9F8A5"/>
<dbReference type="SUPFAM" id="SSF50978">
    <property type="entry name" value="WD40 repeat-like"/>
    <property type="match status" value="1"/>
</dbReference>
<dbReference type="PANTHER" id="PTHR11871">
    <property type="entry name" value="PROTEIN PHOSPHATASE PP2A REGULATORY SUBUNIT B"/>
    <property type="match status" value="1"/>
</dbReference>
<dbReference type="Gene3D" id="2.130.10.10">
    <property type="entry name" value="YVTN repeat-like/Quinoprotein amine dehydrogenase"/>
    <property type="match status" value="1"/>
</dbReference>
<dbReference type="InterPro" id="IPR036322">
    <property type="entry name" value="WD40_repeat_dom_sf"/>
</dbReference>
<evidence type="ECO:0000313" key="3">
    <source>
        <dbReference type="EMBL" id="UTX43178.1"/>
    </source>
</evidence>
<dbReference type="GO" id="GO:0000159">
    <property type="term" value="C:protein phosphatase type 2A complex"/>
    <property type="evidence" value="ECO:0007669"/>
    <property type="project" value="InterPro"/>
</dbReference>
<sequence>MGNNRIPMWKQCRAFTLELNSLDNKEKATSVLYGENLYVGCGDGRVNCYGDRKLYSFQGFELEFDYLESCDVAEKVLAIERFDDGGLNEILIVGNERNLKVWKVRNKGATREILEGKYAEEYECVCVKECKNVHPCILNSLSLNNDKQYLLSSDYLKINLWKPEKIDGCFTIVDVKPHKYSDLMFVINSTKFSKEMNMVFGYSTSSGEIRVNDLRLSSKSLETLTIDGVDVDGIEGAVKSISDFQFVDSNLILARSLNSVTLYDMRNPKNNIFTTILCDDTDEISSVYESDAVYARFRICCSDRHGFTGGFRDTVHIINLLDGSKEDLLVPCDPKNMEKKDKLKLVSSNGENFVVACEDKILEYRHV</sequence>
<reference evidence="3" key="1">
    <citation type="submission" date="2021-05" db="EMBL/GenBank/DDBJ databases">
        <title>Encephalitozoon hellem ATCC 50604 Complete Genome.</title>
        <authorList>
            <person name="Mascarenhas dos Santos A.C."/>
            <person name="Julian A.T."/>
            <person name="Pombert J.-F."/>
        </authorList>
    </citation>
    <scope>NUCLEOTIDE SEQUENCE</scope>
    <source>
        <strain evidence="3">ATCC 50604</strain>
    </source>
</reference>
<protein>
    <submittedName>
        <fullName evidence="3">WD40 domain-containing protein</fullName>
    </submittedName>
</protein>
<dbReference type="EMBL" id="CP119066">
    <property type="protein sequence ID" value="WEL38635.1"/>
    <property type="molecule type" value="Genomic_DNA"/>
</dbReference>
<keyword evidence="2" id="KW-0677">Repeat</keyword>
<dbReference type="InterPro" id="IPR015943">
    <property type="entry name" value="WD40/YVTN_repeat-like_dom_sf"/>
</dbReference>
<dbReference type="InterPro" id="IPR000009">
    <property type="entry name" value="PP2A_PR55"/>
</dbReference>
<dbReference type="PIRSF" id="PIRSF037309">
    <property type="entry name" value="PP2A_PR55"/>
    <property type="match status" value="1"/>
</dbReference>
<keyword evidence="6" id="KW-1185">Reference proteome</keyword>
<gene>
    <name evidence="3" type="ORF">GPU96_05g09180</name>
    <name evidence="4" type="ORF">PFJ87_05g01040</name>
</gene>
<dbReference type="EMBL" id="CP075151">
    <property type="protein sequence ID" value="UTX43178.1"/>
    <property type="molecule type" value="Genomic_DNA"/>
</dbReference>
<reference evidence="4 6" key="2">
    <citation type="submission" date="2023-02" db="EMBL/GenBank/DDBJ databases">
        <title>Encephalitozoon hellem ATCC 50451 complete genome.</title>
        <authorList>
            <person name="Mascarenhas dos Santos A.C."/>
            <person name="Julian A.T."/>
            <person name="Pombert J.-F."/>
        </authorList>
    </citation>
    <scope>NUCLEOTIDE SEQUENCE [LARGE SCALE GENOMIC DNA]</scope>
    <source>
        <strain evidence="4 6">ATCC 50451</strain>
    </source>
</reference>
<keyword evidence="1" id="KW-0853">WD repeat</keyword>
<evidence type="ECO:0000313" key="4">
    <source>
        <dbReference type="EMBL" id="WEL38635.1"/>
    </source>
</evidence>
<organism evidence="3 5">
    <name type="scientific">Encephalitozoon hellem</name>
    <name type="common">Microsporidian parasite</name>
    <dbReference type="NCBI Taxonomy" id="27973"/>
    <lineage>
        <taxon>Eukaryota</taxon>
        <taxon>Fungi</taxon>
        <taxon>Fungi incertae sedis</taxon>
        <taxon>Microsporidia</taxon>
        <taxon>Unikaryonidae</taxon>
        <taxon>Encephalitozoon</taxon>
    </lineage>
</organism>